<name>A0A852Z3R6_9ACTN</name>
<gene>
    <name evidence="2" type="ORF">FHR84_004008</name>
</gene>
<dbReference type="InterPro" id="IPR029063">
    <property type="entry name" value="SAM-dependent_MTases_sf"/>
</dbReference>
<dbReference type="EMBL" id="JACBYW010000008">
    <property type="protein sequence ID" value="NYH80642.1"/>
    <property type="molecule type" value="Genomic_DNA"/>
</dbReference>
<dbReference type="CDD" id="cd02440">
    <property type="entry name" value="AdoMet_MTases"/>
    <property type="match status" value="1"/>
</dbReference>
<keyword evidence="3" id="KW-1185">Reference proteome</keyword>
<proteinExistence type="predicted"/>
<evidence type="ECO:0000313" key="2">
    <source>
        <dbReference type="EMBL" id="NYH80642.1"/>
    </source>
</evidence>
<evidence type="ECO:0000313" key="3">
    <source>
        <dbReference type="Proteomes" id="UP000548304"/>
    </source>
</evidence>
<evidence type="ECO:0000259" key="1">
    <source>
        <dbReference type="Pfam" id="PF13649"/>
    </source>
</evidence>
<dbReference type="PANTHER" id="PTHR43591">
    <property type="entry name" value="METHYLTRANSFERASE"/>
    <property type="match status" value="1"/>
</dbReference>
<dbReference type="Pfam" id="PF13649">
    <property type="entry name" value="Methyltransf_25"/>
    <property type="match status" value="1"/>
</dbReference>
<dbReference type="Gene3D" id="3.40.50.150">
    <property type="entry name" value="Vaccinia Virus protein VP39"/>
    <property type="match status" value="1"/>
</dbReference>
<dbReference type="AlphaFoldDB" id="A0A852Z3R6"/>
<feature type="domain" description="Methyltransferase" evidence="1">
    <location>
        <begin position="48"/>
        <end position="141"/>
    </location>
</feature>
<keyword evidence="2" id="KW-0489">Methyltransferase</keyword>
<dbReference type="GO" id="GO:0032259">
    <property type="term" value="P:methylation"/>
    <property type="evidence" value="ECO:0007669"/>
    <property type="project" value="UniProtKB-KW"/>
</dbReference>
<dbReference type="Proteomes" id="UP000548304">
    <property type="component" value="Unassembled WGS sequence"/>
</dbReference>
<keyword evidence="2" id="KW-0808">Transferase</keyword>
<comment type="caution">
    <text evidence="2">The sequence shown here is derived from an EMBL/GenBank/DDBJ whole genome shotgun (WGS) entry which is preliminary data.</text>
</comment>
<reference evidence="2 3" key="1">
    <citation type="submission" date="2020-07" db="EMBL/GenBank/DDBJ databases">
        <title>Genomic Encyclopedia of Type Strains, Phase III (KMG-III): the genomes of soil and plant-associated and newly described type strains.</title>
        <authorList>
            <person name="Whitman W."/>
        </authorList>
    </citation>
    <scope>NUCLEOTIDE SEQUENCE [LARGE SCALE GENOMIC DNA]</scope>
    <source>
        <strain evidence="2 3">CECT 8576</strain>
    </source>
</reference>
<dbReference type="RefSeq" id="WP_179536974.1">
    <property type="nucleotide sequence ID" value="NZ_JACBYW010000008.1"/>
</dbReference>
<accession>A0A852Z3R6</accession>
<dbReference type="PANTHER" id="PTHR43591:SF24">
    <property type="entry name" value="2-METHOXY-6-POLYPRENYL-1,4-BENZOQUINOL METHYLASE, MITOCHONDRIAL"/>
    <property type="match status" value="1"/>
</dbReference>
<sequence length="278" mass="29817">MADWSWNLDAASSEPLRSYEDVLVKRIFHPWACHLLGVLRPEPGSRAIDVATGPGTVARMLAASVGPRGSVLGTDISPGMLDLARAKPPVDGAAIEYAECGADSLRAPDAAYDVVVCQHGLQFFPDRRAALSELHRVAADGARLAISLWAGLESNPMFRALHDAVSAELGEQQAQDFRQPWSLPADEVVQLLHEVGFVDVRRTPAALPVHVPEGAEGLSCVYRLSAIAEELEQLHPTAHEALMQNLRTRLAPLLHDGTIHAVTSAEVVTATATSTRPA</sequence>
<dbReference type="SUPFAM" id="SSF53335">
    <property type="entry name" value="S-adenosyl-L-methionine-dependent methyltransferases"/>
    <property type="match status" value="1"/>
</dbReference>
<dbReference type="InterPro" id="IPR041698">
    <property type="entry name" value="Methyltransf_25"/>
</dbReference>
<protein>
    <submittedName>
        <fullName evidence="2">SAM-dependent methyltransferase</fullName>
    </submittedName>
</protein>
<organism evidence="2 3">
    <name type="scientific">Actinopolyspora biskrensis</name>
    <dbReference type="NCBI Taxonomy" id="1470178"/>
    <lineage>
        <taxon>Bacteria</taxon>
        <taxon>Bacillati</taxon>
        <taxon>Actinomycetota</taxon>
        <taxon>Actinomycetes</taxon>
        <taxon>Actinopolysporales</taxon>
        <taxon>Actinopolysporaceae</taxon>
        <taxon>Actinopolyspora</taxon>
    </lineage>
</organism>
<dbReference type="GO" id="GO:0008168">
    <property type="term" value="F:methyltransferase activity"/>
    <property type="evidence" value="ECO:0007669"/>
    <property type="project" value="UniProtKB-KW"/>
</dbReference>